<evidence type="ECO:0000313" key="2">
    <source>
        <dbReference type="EMBL" id="TNN62033.1"/>
    </source>
</evidence>
<reference evidence="2 3" key="1">
    <citation type="submission" date="2019-03" db="EMBL/GenBank/DDBJ databases">
        <title>First draft genome of Liparis tanakae, snailfish: a comprehensive survey of snailfish specific genes.</title>
        <authorList>
            <person name="Kim W."/>
            <person name="Song I."/>
            <person name="Jeong J.-H."/>
            <person name="Kim D."/>
            <person name="Kim S."/>
            <person name="Ryu S."/>
            <person name="Song J.Y."/>
            <person name="Lee S.K."/>
        </authorList>
    </citation>
    <scope>NUCLEOTIDE SEQUENCE [LARGE SCALE GENOMIC DNA]</scope>
    <source>
        <tissue evidence="2">Muscle</tissue>
    </source>
</reference>
<dbReference type="Proteomes" id="UP000314294">
    <property type="component" value="Unassembled WGS sequence"/>
</dbReference>
<proteinExistence type="predicted"/>
<dbReference type="EMBL" id="SRLO01000303">
    <property type="protein sequence ID" value="TNN62033.1"/>
    <property type="molecule type" value="Genomic_DNA"/>
</dbReference>
<dbReference type="AlphaFoldDB" id="A0A4Z2HAJ2"/>
<feature type="compositionally biased region" description="Basic residues" evidence="1">
    <location>
        <begin position="56"/>
        <end position="66"/>
    </location>
</feature>
<keyword evidence="3" id="KW-1185">Reference proteome</keyword>
<organism evidence="2 3">
    <name type="scientific">Liparis tanakae</name>
    <name type="common">Tanaka's snailfish</name>
    <dbReference type="NCBI Taxonomy" id="230148"/>
    <lineage>
        <taxon>Eukaryota</taxon>
        <taxon>Metazoa</taxon>
        <taxon>Chordata</taxon>
        <taxon>Craniata</taxon>
        <taxon>Vertebrata</taxon>
        <taxon>Euteleostomi</taxon>
        <taxon>Actinopterygii</taxon>
        <taxon>Neopterygii</taxon>
        <taxon>Teleostei</taxon>
        <taxon>Neoteleostei</taxon>
        <taxon>Acanthomorphata</taxon>
        <taxon>Eupercaria</taxon>
        <taxon>Perciformes</taxon>
        <taxon>Cottioidei</taxon>
        <taxon>Cottales</taxon>
        <taxon>Liparidae</taxon>
        <taxon>Liparis</taxon>
    </lineage>
</organism>
<sequence>MCLDLPSGGTAEKGLGLQSPACSPARLPVLDLQGEEKRTRGGAEDRGQRTEDKGQRATRRSRKEFT</sequence>
<evidence type="ECO:0000256" key="1">
    <source>
        <dbReference type="SAM" id="MobiDB-lite"/>
    </source>
</evidence>
<accession>A0A4Z2HAJ2</accession>
<evidence type="ECO:0000313" key="3">
    <source>
        <dbReference type="Proteomes" id="UP000314294"/>
    </source>
</evidence>
<protein>
    <submittedName>
        <fullName evidence="2">Uncharacterized protein</fullName>
    </submittedName>
</protein>
<name>A0A4Z2HAJ2_9TELE</name>
<comment type="caution">
    <text evidence="2">The sequence shown here is derived from an EMBL/GenBank/DDBJ whole genome shotgun (WGS) entry which is preliminary data.</text>
</comment>
<gene>
    <name evidence="2" type="ORF">EYF80_027771</name>
</gene>
<feature type="compositionally biased region" description="Basic and acidic residues" evidence="1">
    <location>
        <begin position="34"/>
        <end position="55"/>
    </location>
</feature>
<feature type="region of interest" description="Disordered" evidence="1">
    <location>
        <begin position="1"/>
        <end position="66"/>
    </location>
</feature>